<feature type="transmembrane region" description="Helical" evidence="6">
    <location>
        <begin position="43"/>
        <end position="64"/>
    </location>
</feature>
<gene>
    <name evidence="8" type="ORF">ACFOZ4_02370</name>
</gene>
<keyword evidence="4 6" id="KW-1133">Transmembrane helix</keyword>
<sequence length="323" mass="33641">MTAPIAPDKGSSAVWLPAFAANVLIWGASFVFIKYGVLEMPAIWVGAIRIVLGAITLLVIMVLLKARLPRDPKMWAHLIVPGVIGVAVPFTLFPLGEERVPSLVAGIWNATTALWVLPFAVFVFRTEKFRVRSALGLALGFVGVLVVLGFWHSGGADLTGQLMCALAAFCYGVSIPYIKRFTTGRGVAGISIAAGQSIVAAIAIVPAALLSAGAPPTPGELSLKAIGSMLALGVFGSGVAFALNMRVITSAGASTAAFVTYLVPLVATTLGIVLLGESLTWNLPVGALVVLTGVAVAQGLIRLPRRTPEPVPETPRSRDSVRV</sequence>
<evidence type="ECO:0000256" key="6">
    <source>
        <dbReference type="SAM" id="Phobius"/>
    </source>
</evidence>
<feature type="transmembrane region" description="Helical" evidence="6">
    <location>
        <begin position="255"/>
        <end position="275"/>
    </location>
</feature>
<evidence type="ECO:0000256" key="4">
    <source>
        <dbReference type="ARBA" id="ARBA00022989"/>
    </source>
</evidence>
<dbReference type="Pfam" id="PF00892">
    <property type="entry name" value="EamA"/>
    <property type="match status" value="2"/>
</dbReference>
<comment type="similarity">
    <text evidence="2">Belongs to the EamA transporter family.</text>
</comment>
<dbReference type="SUPFAM" id="SSF103481">
    <property type="entry name" value="Multidrug resistance efflux transporter EmrE"/>
    <property type="match status" value="2"/>
</dbReference>
<dbReference type="InterPro" id="IPR050638">
    <property type="entry name" value="AA-Vitamin_Transporters"/>
</dbReference>
<dbReference type="PANTHER" id="PTHR32322">
    <property type="entry name" value="INNER MEMBRANE TRANSPORTER"/>
    <property type="match status" value="1"/>
</dbReference>
<comment type="caution">
    <text evidence="8">The sequence shown here is derived from an EMBL/GenBank/DDBJ whole genome shotgun (WGS) entry which is preliminary data.</text>
</comment>
<evidence type="ECO:0000313" key="9">
    <source>
        <dbReference type="Proteomes" id="UP001595816"/>
    </source>
</evidence>
<protein>
    <submittedName>
        <fullName evidence="8">DMT family transporter</fullName>
    </submittedName>
</protein>
<feature type="transmembrane region" description="Helical" evidence="6">
    <location>
        <begin position="190"/>
        <end position="213"/>
    </location>
</feature>
<feature type="transmembrane region" description="Helical" evidence="6">
    <location>
        <begin position="281"/>
        <end position="301"/>
    </location>
</feature>
<feature type="transmembrane region" description="Helical" evidence="6">
    <location>
        <begin position="12"/>
        <end position="37"/>
    </location>
</feature>
<feature type="transmembrane region" description="Helical" evidence="6">
    <location>
        <begin position="225"/>
        <end position="243"/>
    </location>
</feature>
<keyword evidence="9" id="KW-1185">Reference proteome</keyword>
<name>A0ABV8LEX4_9ACTN</name>
<evidence type="ECO:0000259" key="7">
    <source>
        <dbReference type="Pfam" id="PF00892"/>
    </source>
</evidence>
<keyword evidence="3 6" id="KW-0812">Transmembrane</keyword>
<evidence type="ECO:0000313" key="8">
    <source>
        <dbReference type="EMBL" id="MFC4129450.1"/>
    </source>
</evidence>
<feature type="domain" description="EamA" evidence="7">
    <location>
        <begin position="18"/>
        <end position="148"/>
    </location>
</feature>
<keyword evidence="5 6" id="KW-0472">Membrane</keyword>
<dbReference type="InterPro" id="IPR000620">
    <property type="entry name" value="EamA_dom"/>
</dbReference>
<accession>A0ABV8LEX4</accession>
<comment type="subcellular location">
    <subcellularLocation>
        <location evidence="1">Membrane</location>
        <topology evidence="1">Multi-pass membrane protein</topology>
    </subcellularLocation>
</comment>
<feature type="transmembrane region" description="Helical" evidence="6">
    <location>
        <begin position="134"/>
        <end position="152"/>
    </location>
</feature>
<dbReference type="InterPro" id="IPR037185">
    <property type="entry name" value="EmrE-like"/>
</dbReference>
<dbReference type="EMBL" id="JBHSAY010000003">
    <property type="protein sequence ID" value="MFC4129450.1"/>
    <property type="molecule type" value="Genomic_DNA"/>
</dbReference>
<feature type="transmembrane region" description="Helical" evidence="6">
    <location>
        <begin position="102"/>
        <end position="122"/>
    </location>
</feature>
<feature type="transmembrane region" description="Helical" evidence="6">
    <location>
        <begin position="158"/>
        <end position="178"/>
    </location>
</feature>
<feature type="domain" description="EamA" evidence="7">
    <location>
        <begin position="159"/>
        <end position="296"/>
    </location>
</feature>
<proteinExistence type="inferred from homology"/>
<feature type="transmembrane region" description="Helical" evidence="6">
    <location>
        <begin position="76"/>
        <end position="96"/>
    </location>
</feature>
<evidence type="ECO:0000256" key="5">
    <source>
        <dbReference type="ARBA" id="ARBA00023136"/>
    </source>
</evidence>
<organism evidence="8 9">
    <name type="scientific">Hamadaea flava</name>
    <dbReference type="NCBI Taxonomy" id="1742688"/>
    <lineage>
        <taxon>Bacteria</taxon>
        <taxon>Bacillati</taxon>
        <taxon>Actinomycetota</taxon>
        <taxon>Actinomycetes</taxon>
        <taxon>Micromonosporales</taxon>
        <taxon>Micromonosporaceae</taxon>
        <taxon>Hamadaea</taxon>
    </lineage>
</organism>
<dbReference type="RefSeq" id="WP_253759413.1">
    <property type="nucleotide sequence ID" value="NZ_JAMZDZ010000001.1"/>
</dbReference>
<reference evidence="9" key="1">
    <citation type="journal article" date="2019" name="Int. J. Syst. Evol. Microbiol.">
        <title>The Global Catalogue of Microorganisms (GCM) 10K type strain sequencing project: providing services to taxonomists for standard genome sequencing and annotation.</title>
        <authorList>
            <consortium name="The Broad Institute Genomics Platform"/>
            <consortium name="The Broad Institute Genome Sequencing Center for Infectious Disease"/>
            <person name="Wu L."/>
            <person name="Ma J."/>
        </authorList>
    </citation>
    <scope>NUCLEOTIDE SEQUENCE [LARGE SCALE GENOMIC DNA]</scope>
    <source>
        <strain evidence="9">CGMCC 4.7289</strain>
    </source>
</reference>
<evidence type="ECO:0000256" key="1">
    <source>
        <dbReference type="ARBA" id="ARBA00004141"/>
    </source>
</evidence>
<dbReference type="Proteomes" id="UP001595816">
    <property type="component" value="Unassembled WGS sequence"/>
</dbReference>
<evidence type="ECO:0000256" key="2">
    <source>
        <dbReference type="ARBA" id="ARBA00007362"/>
    </source>
</evidence>
<dbReference type="PANTHER" id="PTHR32322:SF9">
    <property type="entry name" value="AMINO-ACID METABOLITE EFFLUX PUMP-RELATED"/>
    <property type="match status" value="1"/>
</dbReference>
<evidence type="ECO:0000256" key="3">
    <source>
        <dbReference type="ARBA" id="ARBA00022692"/>
    </source>
</evidence>